<evidence type="ECO:0000256" key="2">
    <source>
        <dbReference type="ARBA" id="ARBA00023163"/>
    </source>
</evidence>
<dbReference type="GO" id="GO:0003677">
    <property type="term" value="F:DNA binding"/>
    <property type="evidence" value="ECO:0007669"/>
    <property type="project" value="UniProtKB-KW"/>
</dbReference>
<reference evidence="4 5" key="1">
    <citation type="submission" date="2023-07" db="EMBL/GenBank/DDBJ databases">
        <title>Sorghum-associated microbial communities from plants grown in Nebraska, USA.</title>
        <authorList>
            <person name="Schachtman D."/>
        </authorList>
    </citation>
    <scope>NUCLEOTIDE SEQUENCE [LARGE SCALE GENOMIC DNA]</scope>
    <source>
        <strain evidence="4 5">584</strain>
    </source>
</reference>
<dbReference type="InterPro" id="IPR051534">
    <property type="entry name" value="CBASS_pafABC_assoc_protein"/>
</dbReference>
<proteinExistence type="predicted"/>
<dbReference type="InterPro" id="IPR028349">
    <property type="entry name" value="PafC-like"/>
</dbReference>
<evidence type="ECO:0000313" key="5">
    <source>
        <dbReference type="Proteomes" id="UP001262410"/>
    </source>
</evidence>
<dbReference type="Pfam" id="PF13280">
    <property type="entry name" value="WYL"/>
    <property type="match status" value="1"/>
</dbReference>
<keyword evidence="2" id="KW-0804">Transcription</keyword>
<keyword evidence="5" id="KW-1185">Reference proteome</keyword>
<dbReference type="Proteomes" id="UP001262410">
    <property type="component" value="Unassembled WGS sequence"/>
</dbReference>
<dbReference type="Gene3D" id="1.10.10.10">
    <property type="entry name" value="Winged helix-like DNA-binding domain superfamily/Winged helix DNA-binding domain"/>
    <property type="match status" value="1"/>
</dbReference>
<protein>
    <submittedName>
        <fullName evidence="4">DNA-binding transcriptional regulator YafY</fullName>
    </submittedName>
</protein>
<dbReference type="PIRSF" id="PIRSF016838">
    <property type="entry name" value="PafC"/>
    <property type="match status" value="1"/>
</dbReference>
<dbReference type="Pfam" id="PF08279">
    <property type="entry name" value="HTH_11"/>
    <property type="match status" value="1"/>
</dbReference>
<keyword evidence="1" id="KW-0805">Transcription regulation</keyword>
<dbReference type="InterPro" id="IPR026881">
    <property type="entry name" value="WYL_dom"/>
</dbReference>
<evidence type="ECO:0000256" key="1">
    <source>
        <dbReference type="ARBA" id="ARBA00023015"/>
    </source>
</evidence>
<dbReference type="PANTHER" id="PTHR34580">
    <property type="match status" value="1"/>
</dbReference>
<accession>A0ABU1K0L6</accession>
<dbReference type="InterPro" id="IPR057727">
    <property type="entry name" value="WCX_dom"/>
</dbReference>
<dbReference type="PANTHER" id="PTHR34580:SF1">
    <property type="entry name" value="PROTEIN PAFC"/>
    <property type="match status" value="1"/>
</dbReference>
<dbReference type="InterPro" id="IPR013196">
    <property type="entry name" value="HTH_11"/>
</dbReference>
<dbReference type="PROSITE" id="PS51000">
    <property type="entry name" value="HTH_DEOR_2"/>
    <property type="match status" value="1"/>
</dbReference>
<dbReference type="InterPro" id="IPR036388">
    <property type="entry name" value="WH-like_DNA-bd_sf"/>
</dbReference>
<gene>
    <name evidence="4" type="ORF">E9232_005864</name>
</gene>
<name>A0ABU1K0L6_9PROT</name>
<comment type="caution">
    <text evidence="4">The sequence shown here is derived from an EMBL/GenBank/DDBJ whole genome shotgun (WGS) entry which is preliminary data.</text>
</comment>
<dbReference type="PROSITE" id="PS52050">
    <property type="entry name" value="WYL"/>
    <property type="match status" value="1"/>
</dbReference>
<organism evidence="4 5">
    <name type="scientific">Inquilinus ginsengisoli</name>
    <dbReference type="NCBI Taxonomy" id="363840"/>
    <lineage>
        <taxon>Bacteria</taxon>
        <taxon>Pseudomonadati</taxon>
        <taxon>Pseudomonadota</taxon>
        <taxon>Alphaproteobacteria</taxon>
        <taxon>Rhodospirillales</taxon>
        <taxon>Rhodospirillaceae</taxon>
        <taxon>Inquilinus</taxon>
    </lineage>
</organism>
<dbReference type="EMBL" id="JAVDPW010000011">
    <property type="protein sequence ID" value="MDR6293314.1"/>
    <property type="molecule type" value="Genomic_DNA"/>
</dbReference>
<keyword evidence="4" id="KW-0238">DNA-binding</keyword>
<dbReference type="Pfam" id="PF25583">
    <property type="entry name" value="WCX"/>
    <property type="match status" value="1"/>
</dbReference>
<evidence type="ECO:0000259" key="3">
    <source>
        <dbReference type="PROSITE" id="PS51000"/>
    </source>
</evidence>
<feature type="domain" description="HTH deoR-type" evidence="3">
    <location>
        <begin position="2"/>
        <end position="60"/>
    </location>
</feature>
<dbReference type="SUPFAM" id="SSF46785">
    <property type="entry name" value="Winged helix' DNA-binding domain"/>
    <property type="match status" value="1"/>
</dbReference>
<dbReference type="InterPro" id="IPR036390">
    <property type="entry name" value="WH_DNA-bd_sf"/>
</dbReference>
<dbReference type="InterPro" id="IPR001034">
    <property type="entry name" value="DeoR_HTH"/>
</dbReference>
<dbReference type="RefSeq" id="WP_309800194.1">
    <property type="nucleotide sequence ID" value="NZ_JAVDPW010000011.1"/>
</dbReference>
<evidence type="ECO:0000313" key="4">
    <source>
        <dbReference type="EMBL" id="MDR6293314.1"/>
    </source>
</evidence>
<sequence>MRANRLLSILLLLQSRGRLTAQALAEEFEVSVRTVYRDIDELSAAGVPVYADRGPGGGFQLLDGYRTKLTGMTSGEAETLLLAGLPGPAAELGLAEPLAMARLKLLAAVPAAAGEGATRVGDRFHLDPVDWYRRTAPPPPHLQAIAQAVWRQRRLVIRYESWSATVRRTVDPLGLVLKAATWYLMARIDRDIRTYKVAKVLDLDMLEEGFDHPAGFDLAAHWRGTLQRFERELRRAEAVLRVSPAALPGLDRLGADAAEAVRQAPPDAAGWRQATVPIEGIDHAAGLLLGFADGIEVLDPPALRQALADRARRVAALYRDEAAG</sequence>